<organism evidence="2 3">
    <name type="scientific">Coccidioides immitis H538.4</name>
    <dbReference type="NCBI Taxonomy" id="396776"/>
    <lineage>
        <taxon>Eukaryota</taxon>
        <taxon>Fungi</taxon>
        <taxon>Dikarya</taxon>
        <taxon>Ascomycota</taxon>
        <taxon>Pezizomycotina</taxon>
        <taxon>Eurotiomycetes</taxon>
        <taxon>Eurotiomycetidae</taxon>
        <taxon>Onygenales</taxon>
        <taxon>Onygenaceae</taxon>
        <taxon>Coccidioides</taxon>
    </lineage>
</organism>
<protein>
    <submittedName>
        <fullName evidence="2">Uncharacterized protein</fullName>
    </submittedName>
</protein>
<dbReference type="VEuPathDB" id="FungiDB:CIHG_06784"/>
<gene>
    <name evidence="2" type="ORF">CIHG_06784</name>
</gene>
<feature type="compositionally biased region" description="Polar residues" evidence="1">
    <location>
        <begin position="103"/>
        <end position="119"/>
    </location>
</feature>
<feature type="compositionally biased region" description="Polar residues" evidence="1">
    <location>
        <begin position="31"/>
        <end position="40"/>
    </location>
</feature>
<accession>A0A0J8UN44</accession>
<proteinExistence type="predicted"/>
<dbReference type="EMBL" id="DS017009">
    <property type="protein sequence ID" value="KMU88983.1"/>
    <property type="molecule type" value="Genomic_DNA"/>
</dbReference>
<evidence type="ECO:0000256" key="1">
    <source>
        <dbReference type="SAM" id="MobiDB-lite"/>
    </source>
</evidence>
<evidence type="ECO:0000313" key="3">
    <source>
        <dbReference type="Proteomes" id="UP000054563"/>
    </source>
</evidence>
<dbReference type="Proteomes" id="UP000054563">
    <property type="component" value="Unassembled WGS sequence"/>
</dbReference>
<name>A0A0J8UN44_COCIT</name>
<feature type="region of interest" description="Disordered" evidence="1">
    <location>
        <begin position="90"/>
        <end position="133"/>
    </location>
</feature>
<reference evidence="3" key="1">
    <citation type="journal article" date="2010" name="Genome Res.">
        <title>Population genomic sequencing of Coccidioides fungi reveals recent hybridization and transposon control.</title>
        <authorList>
            <person name="Neafsey D.E."/>
            <person name="Barker B.M."/>
            <person name="Sharpton T.J."/>
            <person name="Stajich J.E."/>
            <person name="Park D.J."/>
            <person name="Whiston E."/>
            <person name="Hung C.-Y."/>
            <person name="McMahan C."/>
            <person name="White J."/>
            <person name="Sykes S."/>
            <person name="Heiman D."/>
            <person name="Young S."/>
            <person name="Zeng Q."/>
            <person name="Abouelleil A."/>
            <person name="Aftuck L."/>
            <person name="Bessette D."/>
            <person name="Brown A."/>
            <person name="FitzGerald M."/>
            <person name="Lui A."/>
            <person name="Macdonald J.P."/>
            <person name="Priest M."/>
            <person name="Orbach M.J."/>
            <person name="Galgiani J.N."/>
            <person name="Kirkland T.N."/>
            <person name="Cole G.T."/>
            <person name="Birren B.W."/>
            <person name="Henn M.R."/>
            <person name="Taylor J.W."/>
            <person name="Rounsley S.D."/>
        </authorList>
    </citation>
    <scope>NUCLEOTIDE SEQUENCE [LARGE SCALE GENOMIC DNA]</scope>
    <source>
        <strain evidence="3">H538.4</strain>
    </source>
</reference>
<sequence length="133" mass="14572">MSIPQSPALKETLNLIGRPQQGRQDRHQELTTRGNEQYASSHYRPTLTASWTLPDQKVRCQIPFKRQNCGAVTETLQNGFRHAGQQGIFVRARPPPQPAANGQGRNPPSENQAGKTSPTGDAFPVLMKGDGLS</sequence>
<feature type="region of interest" description="Disordered" evidence="1">
    <location>
        <begin position="1"/>
        <end position="43"/>
    </location>
</feature>
<evidence type="ECO:0000313" key="2">
    <source>
        <dbReference type="EMBL" id="KMU88983.1"/>
    </source>
</evidence>
<dbReference type="AlphaFoldDB" id="A0A0J8UN44"/>